<evidence type="ECO:0000256" key="3">
    <source>
        <dbReference type="ARBA" id="ARBA00023204"/>
    </source>
</evidence>
<evidence type="ECO:0000313" key="8">
    <source>
        <dbReference type="EMBL" id="QDZ26014.1"/>
    </source>
</evidence>
<feature type="compositionally biased region" description="Basic and acidic residues" evidence="6">
    <location>
        <begin position="667"/>
        <end position="686"/>
    </location>
</feature>
<keyword evidence="4 5" id="KW-0539">Nucleus</keyword>
<feature type="compositionally biased region" description="Basic and acidic residues" evidence="6">
    <location>
        <begin position="236"/>
        <end position="336"/>
    </location>
</feature>
<evidence type="ECO:0000313" key="9">
    <source>
        <dbReference type="Proteomes" id="UP000316726"/>
    </source>
</evidence>
<keyword evidence="9" id="KW-1185">Reference proteome</keyword>
<dbReference type="SUPFAM" id="SSF47095">
    <property type="entry name" value="HMG-box"/>
    <property type="match status" value="1"/>
</dbReference>
<reference evidence="8 9" key="1">
    <citation type="submission" date="2018-07" db="EMBL/GenBank/DDBJ databases">
        <title>The complete nuclear genome of the prasinophyte Chloropicon primus (CCMP1205).</title>
        <authorList>
            <person name="Pombert J.-F."/>
            <person name="Otis C."/>
            <person name="Turmel M."/>
            <person name="Lemieux C."/>
        </authorList>
    </citation>
    <scope>NUCLEOTIDE SEQUENCE [LARGE SCALE GENOMIC DNA]</scope>
    <source>
        <strain evidence="8 9">CCMP1205</strain>
    </source>
</reference>
<accession>A0A5B8N2V2</accession>
<dbReference type="PANTHER" id="PTHR15272">
    <property type="entry name" value="CHROMATIN ASSEMBLY FACTOR 1 SUBUNIT A CAF-1 SUBUNIT A"/>
    <property type="match status" value="1"/>
</dbReference>
<feature type="region of interest" description="Disordered" evidence="6">
    <location>
        <begin position="621"/>
        <end position="686"/>
    </location>
</feature>
<feature type="compositionally biased region" description="Basic and acidic residues" evidence="6">
    <location>
        <begin position="639"/>
        <end position="653"/>
    </location>
</feature>
<dbReference type="OrthoDB" id="1919336at2759"/>
<dbReference type="GO" id="GO:0006334">
    <property type="term" value="P:nucleosome assembly"/>
    <property type="evidence" value="ECO:0007669"/>
    <property type="project" value="TreeGrafter"/>
</dbReference>
<feature type="region of interest" description="Disordered" evidence="6">
    <location>
        <begin position="720"/>
        <end position="805"/>
    </location>
</feature>
<sequence length="805" mass="91349">MVEGSRLPLTKLADQVWEAAKKASGASCSTSTTTTTSPLSSSSSSRDVTPETMRNRIINAATRKAYVSKKKEKIFFSSVEEEGRGSGVTGVTLEDDEFGDGLMEEDGGSVWLRWEVRCVRDLGTKEEREACAWARKWYKRCSKVHGKVWSHRHGKGKRENLSELVAEVEALAADLEAASGPPSQVDKGSPEKAAEPLTPHKRSREVEAAALPGQSPGGGTPPAAKAEAANKKRAKLTPEQKKQKEEMKEQKKQQRLEEKRAREEEKERKKQQKLEEQKAREEERERKKQQKLEEQKAREEERERKKQQKLEEQKAREEAARMQKELQEKREREKKQQSLSIFQKMGLQRKTRTEVREEASKQEVKREKPALLAETDLRHLESKLLLTKDCEEKRASPEQLHLELMERVASLKEKGRQGKRVVGQPPPFSRRRLKSRRAGVSVASTSASIIVGPTEMDFEGDCAEVVDLGSGKRKHKKCWRRKLLQFCENRRPAYYGSFTCAQKVVRNPFNRYLGLDYEVDSEEEWDSEPEGEDLMDCSDEEEEELELEEEMAGGELGFNFVVSDDSDSEDDDDYDPEAPEGEENERSVDHDNKLERLVTLAQRKATKLVVDDSELLSVLDPIWLEPPPPPPEKPCSAVTKKEAEPKKKDDKNGKPKRPPNAFFLFQAEEREAVKRDNPDIDPQEMMRELGKRWKEISKERKQAFEVQASKALPEYKERLAKWKLENEPPKPPPAAKEPKKRSSPPKEPKEKDQKSPDSKGRQLKLTDFGSKLASLSSAAREGQEEPASQAPSPPSATTANQGVAS</sequence>
<protein>
    <recommendedName>
        <fullName evidence="7">HMG box domain-containing protein</fullName>
    </recommendedName>
</protein>
<name>A0A5B8N2V2_9CHLO</name>
<dbReference type="InterPro" id="IPR036910">
    <property type="entry name" value="HMG_box_dom_sf"/>
</dbReference>
<feature type="DNA-binding region" description="HMG box" evidence="5">
    <location>
        <begin position="655"/>
        <end position="723"/>
    </location>
</feature>
<dbReference type="InterPro" id="IPR009071">
    <property type="entry name" value="HMG_box_dom"/>
</dbReference>
<feature type="compositionally biased region" description="Low complexity" evidence="6">
    <location>
        <begin position="785"/>
        <end position="799"/>
    </location>
</feature>
<evidence type="ECO:0000259" key="7">
    <source>
        <dbReference type="PROSITE" id="PS50118"/>
    </source>
</evidence>
<organism evidence="8 9">
    <name type="scientific">Chloropicon primus</name>
    <dbReference type="NCBI Taxonomy" id="1764295"/>
    <lineage>
        <taxon>Eukaryota</taxon>
        <taxon>Viridiplantae</taxon>
        <taxon>Chlorophyta</taxon>
        <taxon>Chloropicophyceae</taxon>
        <taxon>Chloropicales</taxon>
        <taxon>Chloropicaceae</taxon>
        <taxon>Chloropicon</taxon>
    </lineage>
</organism>
<evidence type="ECO:0000256" key="4">
    <source>
        <dbReference type="ARBA" id="ARBA00023242"/>
    </source>
</evidence>
<evidence type="ECO:0000256" key="5">
    <source>
        <dbReference type="PROSITE-ProRule" id="PRU00267"/>
    </source>
</evidence>
<dbReference type="InterPro" id="IPR022043">
    <property type="entry name" value="CAF1A_DD"/>
</dbReference>
<dbReference type="PROSITE" id="PS50118">
    <property type="entry name" value="HMG_BOX_2"/>
    <property type="match status" value="1"/>
</dbReference>
<feature type="compositionally biased region" description="Pro residues" evidence="6">
    <location>
        <begin position="624"/>
        <end position="633"/>
    </location>
</feature>
<dbReference type="EMBL" id="CP031053">
    <property type="protein sequence ID" value="QDZ26014.1"/>
    <property type="molecule type" value="Genomic_DNA"/>
</dbReference>
<feature type="domain" description="HMG box" evidence="7">
    <location>
        <begin position="655"/>
        <end position="723"/>
    </location>
</feature>
<feature type="compositionally biased region" description="Low complexity" evidence="6">
    <location>
        <begin position="27"/>
        <end position="45"/>
    </location>
</feature>
<feature type="compositionally biased region" description="Basic and acidic residues" evidence="6">
    <location>
        <begin position="584"/>
        <end position="593"/>
    </location>
</feature>
<proteinExistence type="predicted"/>
<evidence type="ECO:0000256" key="6">
    <source>
        <dbReference type="SAM" id="MobiDB-lite"/>
    </source>
</evidence>
<feature type="compositionally biased region" description="Basic and acidic residues" evidence="6">
    <location>
        <begin position="351"/>
        <end position="362"/>
    </location>
</feature>
<gene>
    <name evidence="8" type="ORF">A3770_20p85320</name>
</gene>
<dbReference type="Proteomes" id="UP000316726">
    <property type="component" value="Chromosome 20"/>
</dbReference>
<feature type="compositionally biased region" description="Basic and acidic residues" evidence="6">
    <location>
        <begin position="744"/>
        <end position="760"/>
    </location>
</feature>
<dbReference type="GO" id="GO:0005634">
    <property type="term" value="C:nucleus"/>
    <property type="evidence" value="ECO:0007669"/>
    <property type="project" value="UniProtKB-SubCell"/>
</dbReference>
<dbReference type="GO" id="GO:0003677">
    <property type="term" value="F:DNA binding"/>
    <property type="evidence" value="ECO:0007669"/>
    <property type="project" value="UniProtKB-UniRule"/>
</dbReference>
<dbReference type="Pfam" id="PF12253">
    <property type="entry name" value="CAF1A_dimeriz"/>
    <property type="match status" value="1"/>
</dbReference>
<feature type="region of interest" description="Disordered" evidence="6">
    <location>
        <begin position="177"/>
        <end position="362"/>
    </location>
</feature>
<dbReference type="Gene3D" id="1.10.30.10">
    <property type="entry name" value="High mobility group box domain"/>
    <property type="match status" value="1"/>
</dbReference>
<feature type="region of interest" description="Disordered" evidence="6">
    <location>
        <begin position="559"/>
        <end position="593"/>
    </location>
</feature>
<dbReference type="SMART" id="SM00398">
    <property type="entry name" value="HMG"/>
    <property type="match status" value="1"/>
</dbReference>
<dbReference type="CDD" id="cd00084">
    <property type="entry name" value="HMG-box_SF"/>
    <property type="match status" value="1"/>
</dbReference>
<feature type="region of interest" description="Disordered" evidence="6">
    <location>
        <begin position="414"/>
        <end position="437"/>
    </location>
</feature>
<keyword evidence="5" id="KW-0238">DNA-binding</keyword>
<dbReference type="STRING" id="1764295.A0A5B8N2V2"/>
<evidence type="ECO:0000256" key="2">
    <source>
        <dbReference type="ARBA" id="ARBA00022763"/>
    </source>
</evidence>
<evidence type="ECO:0000256" key="1">
    <source>
        <dbReference type="ARBA" id="ARBA00004123"/>
    </source>
</evidence>
<keyword evidence="3" id="KW-0234">DNA repair</keyword>
<dbReference type="GO" id="GO:0006281">
    <property type="term" value="P:DNA repair"/>
    <property type="evidence" value="ECO:0007669"/>
    <property type="project" value="UniProtKB-KW"/>
</dbReference>
<keyword evidence="2" id="KW-0227">DNA damage</keyword>
<feature type="compositionally biased region" description="Acidic residues" evidence="6">
    <location>
        <begin position="564"/>
        <end position="583"/>
    </location>
</feature>
<dbReference type="Pfam" id="PF00505">
    <property type="entry name" value="HMG_box"/>
    <property type="match status" value="1"/>
</dbReference>
<dbReference type="GO" id="GO:0033186">
    <property type="term" value="C:CAF-1 complex"/>
    <property type="evidence" value="ECO:0007669"/>
    <property type="project" value="TreeGrafter"/>
</dbReference>
<feature type="region of interest" description="Disordered" evidence="6">
    <location>
        <begin position="22"/>
        <end position="51"/>
    </location>
</feature>
<dbReference type="PANTHER" id="PTHR15272:SF0">
    <property type="entry name" value="CHROMATIN ASSEMBLY FACTOR 1 SUBUNIT A"/>
    <property type="match status" value="1"/>
</dbReference>
<comment type="subcellular location">
    <subcellularLocation>
        <location evidence="1">Nucleus</location>
    </subcellularLocation>
</comment>
<dbReference type="AlphaFoldDB" id="A0A5B8N2V2"/>